<comment type="caution">
    <text evidence="4">The sequence shown here is derived from an EMBL/GenBank/DDBJ whole genome shotgun (WGS) entry which is preliminary data.</text>
</comment>
<organism evidence="4 5">
    <name type="scientific">Penicillium nalgiovense</name>
    <dbReference type="NCBI Taxonomy" id="60175"/>
    <lineage>
        <taxon>Eukaryota</taxon>
        <taxon>Fungi</taxon>
        <taxon>Dikarya</taxon>
        <taxon>Ascomycota</taxon>
        <taxon>Pezizomycotina</taxon>
        <taxon>Eurotiomycetes</taxon>
        <taxon>Eurotiomycetidae</taxon>
        <taxon>Eurotiales</taxon>
        <taxon>Aspergillaceae</taxon>
        <taxon>Penicillium</taxon>
    </lineage>
</organism>
<keyword evidence="3" id="KW-0624">Polysaccharide degradation</keyword>
<dbReference type="InterPro" id="IPR013320">
    <property type="entry name" value="ConA-like_dom_sf"/>
</dbReference>
<dbReference type="Gene3D" id="2.60.120.180">
    <property type="match status" value="1"/>
</dbReference>
<proteinExistence type="inferred from homology"/>
<dbReference type="STRING" id="60175.A0A1V6WXR8"/>
<evidence type="ECO:0000313" key="4">
    <source>
        <dbReference type="EMBL" id="OQE67669.1"/>
    </source>
</evidence>
<sequence length="283" mass="31199">MIEESCFAETNRLSNMYKGRLQIHLNPDAPTHQNIAQYSFPHHDEKPRVSMKTAYIISLITAAAAQQLCKQYEAFSSDGYIVNNNLWGKDTGTGSQCTYIDTISSKGVAWHTTWTWSGDKSVKSYANSGLEFDPVLVSDISSIQSTAEWSYDNTDINANVAYDLFTAADSNHETSGGDFELMIWLGRYGIATPIGTQVGTADLGSMSWEIWNGMNGDMKVYSFVASDPVTSFGADIKDFWDYLTDNFSYPADSQYLLIVQLGTEPFTGGESTLTVSKFTASVA</sequence>
<comment type="similarity">
    <text evidence="1 3">Belongs to the glycosyl hydrolase 12 (cellulase H) family.</text>
</comment>
<dbReference type="EMBL" id="MOOB01000168">
    <property type="protein sequence ID" value="OQE67669.1"/>
    <property type="molecule type" value="Genomic_DNA"/>
</dbReference>
<dbReference type="PANTHER" id="PTHR34002:SF10">
    <property type="entry name" value="PUTATIVE-RELATED"/>
    <property type="match status" value="1"/>
</dbReference>
<keyword evidence="3" id="KW-0378">Hydrolase</keyword>
<keyword evidence="3" id="KW-0326">Glycosidase</keyword>
<evidence type="ECO:0000256" key="3">
    <source>
        <dbReference type="RuleBase" id="RU361163"/>
    </source>
</evidence>
<dbReference type="AlphaFoldDB" id="A0A1V6WXR8"/>
<dbReference type="InterPro" id="IPR002594">
    <property type="entry name" value="GH12"/>
</dbReference>
<evidence type="ECO:0000256" key="2">
    <source>
        <dbReference type="ARBA" id="ARBA00022729"/>
    </source>
</evidence>
<reference evidence="5" key="1">
    <citation type="journal article" date="2017" name="Nat. Microbiol.">
        <title>Global analysis of biosynthetic gene clusters reveals vast potential of secondary metabolite production in Penicillium species.</title>
        <authorList>
            <person name="Nielsen J.C."/>
            <person name="Grijseels S."/>
            <person name="Prigent S."/>
            <person name="Ji B."/>
            <person name="Dainat J."/>
            <person name="Nielsen K.F."/>
            <person name="Frisvad J.C."/>
            <person name="Workman M."/>
            <person name="Nielsen J."/>
        </authorList>
    </citation>
    <scope>NUCLEOTIDE SEQUENCE [LARGE SCALE GENOMIC DNA]</scope>
    <source>
        <strain evidence="5">IBT 13039</strain>
    </source>
</reference>
<dbReference type="InterPro" id="IPR013319">
    <property type="entry name" value="GH11/12"/>
</dbReference>
<evidence type="ECO:0000313" key="5">
    <source>
        <dbReference type="Proteomes" id="UP000191691"/>
    </source>
</evidence>
<name>A0A1V6WXR8_PENNA</name>
<dbReference type="SUPFAM" id="SSF49899">
    <property type="entry name" value="Concanavalin A-like lectins/glucanases"/>
    <property type="match status" value="1"/>
</dbReference>
<keyword evidence="2" id="KW-0732">Signal</keyword>
<dbReference type="GO" id="GO:0000272">
    <property type="term" value="P:polysaccharide catabolic process"/>
    <property type="evidence" value="ECO:0007669"/>
    <property type="project" value="UniProtKB-KW"/>
</dbReference>
<evidence type="ECO:0000256" key="1">
    <source>
        <dbReference type="ARBA" id="ARBA00005519"/>
    </source>
</evidence>
<dbReference type="GO" id="GO:0008810">
    <property type="term" value="F:cellulase activity"/>
    <property type="evidence" value="ECO:0007669"/>
    <property type="project" value="InterPro"/>
</dbReference>
<gene>
    <name evidence="4" type="ORF">PENNAL_c0168G03684</name>
</gene>
<keyword evidence="5" id="KW-1185">Reference proteome</keyword>
<dbReference type="Pfam" id="PF01670">
    <property type="entry name" value="Glyco_hydro_12"/>
    <property type="match status" value="1"/>
</dbReference>
<accession>A0A1V6WXR8</accession>
<dbReference type="PANTHER" id="PTHR34002">
    <property type="entry name" value="BLR1656 PROTEIN"/>
    <property type="match status" value="1"/>
</dbReference>
<dbReference type="OMA" id="FELMVWL"/>
<protein>
    <submittedName>
        <fullName evidence="4">Uncharacterized protein</fullName>
    </submittedName>
</protein>
<keyword evidence="3" id="KW-0119">Carbohydrate metabolism</keyword>
<dbReference type="Proteomes" id="UP000191691">
    <property type="component" value="Unassembled WGS sequence"/>
</dbReference>